<dbReference type="CDD" id="cd03801">
    <property type="entry name" value="GT4_PimA-like"/>
    <property type="match status" value="1"/>
</dbReference>
<dbReference type="Gene3D" id="3.40.50.2000">
    <property type="entry name" value="Glycogen Phosphorylase B"/>
    <property type="match status" value="2"/>
</dbReference>
<dbReference type="EMBL" id="AB812074">
    <property type="protein sequence ID" value="BAQ01931.1"/>
    <property type="molecule type" value="Genomic_DNA"/>
</dbReference>
<dbReference type="GO" id="GO:0016740">
    <property type="term" value="F:transferase activity"/>
    <property type="evidence" value="ECO:0007669"/>
    <property type="project" value="UniProtKB-KW"/>
</dbReference>
<dbReference type="EMBL" id="KJ778798">
    <property type="protein sequence ID" value="AIG62739.1"/>
    <property type="molecule type" value="Genomic_DNA"/>
</dbReference>
<sequence length="391" mass="44579">MKILYVSARFPWPLLTGDALRAYNQIKSLSKFHSIDVFSIEAPPVSRGDIDLYISESMSSQISKLQKIINIISYGKDTAFQCAMYNDMKSWQELRRLIISNKYDVIIFQLVRLEYLIKKTVELKNQLGLDISIYCDYVDALSLNMENRTATEGLLLKKICSSESRKLKKIENEIYDLVDVKIIISERDGKYINNKGFNVVPNGVTIPVRNESLYHNESDGVVNLSFWGNMSYYPNVRAAQYLADIFRQLEVGKYKLHIIGAKPSKKVRDLGNSDNIIVHGFIDDLPNFLANMDLAVFPIFDGSGLQNKVLEAFALEIPVITTNVVLDSIPKLKKFAMVANCKADFIRNIESFELSKEKSPSESGVLKVLNEHYNWENINQVMIQNEKNTAF</sequence>
<reference evidence="1" key="2">
    <citation type="journal article" date="2016" name="PLoS ONE">
        <title>Comparison of O-Antigen Gene Clusters of All O-Serogroups of Escherichia coli and Proposal for Adopting a New Nomenclature for O-Typing.</title>
        <authorList>
            <person name="DebRoy C."/>
            <person name="Fratamico P.M."/>
            <person name="Yan X."/>
            <person name="Baranzoni G."/>
            <person name="Liu Y."/>
            <person name="Needleman D.S."/>
            <person name="Tebbs R."/>
            <person name="O'Connell C.D."/>
            <person name="Allred A."/>
            <person name="Swimley M."/>
            <person name="Mwangi M."/>
            <person name="Kapur V."/>
            <person name="Raygoza Garay J.A."/>
            <person name="Roberts E.L."/>
            <person name="Katani R."/>
        </authorList>
    </citation>
    <scope>NUCLEOTIDE SEQUENCE</scope>
    <source>
        <strain evidence="1">E29518-83</strain>
    </source>
</reference>
<accession>A0A0A8J6S0</accession>
<reference evidence="2" key="1">
    <citation type="journal article" date="2014" name="DNA Res.">
        <title>A complete view of the genetic diversity of the Escherichia coli O-antigen biosynthesis gene cluster.</title>
        <authorList>
            <person name="Iguchi A."/>
            <person name="Iyoda S."/>
            <person name="Kikuchi T."/>
            <person name="Ogura Y."/>
            <person name="Katsura K."/>
            <person name="Ohnishi M."/>
            <person name="Hayashi T."/>
            <person name="Thomson N.R."/>
        </authorList>
    </citation>
    <scope>NUCLEOTIDE SEQUENCE</scope>
    <source>
        <strain evidence="2">E29518</strain>
    </source>
</reference>
<dbReference type="PANTHER" id="PTHR12526">
    <property type="entry name" value="GLYCOSYLTRANSFERASE"/>
    <property type="match status" value="1"/>
</dbReference>
<evidence type="ECO:0000313" key="1">
    <source>
        <dbReference type="EMBL" id="AIG62739.1"/>
    </source>
</evidence>
<dbReference type="SUPFAM" id="SSF53756">
    <property type="entry name" value="UDP-Glycosyltransferase/glycogen phosphorylase"/>
    <property type="match status" value="1"/>
</dbReference>
<proteinExistence type="predicted"/>
<dbReference type="Pfam" id="PF13692">
    <property type="entry name" value="Glyco_trans_1_4"/>
    <property type="match status" value="1"/>
</dbReference>
<name>A0A0A8J6S0_ECOLX</name>
<evidence type="ECO:0000313" key="2">
    <source>
        <dbReference type="EMBL" id="BAQ01931.1"/>
    </source>
</evidence>
<keyword evidence="2" id="KW-0808">Transferase</keyword>
<dbReference type="RefSeq" id="WP_202851074.1">
    <property type="nucleotide sequence ID" value="NZ_JAETYQ010000128.1"/>
</dbReference>
<protein>
    <submittedName>
        <fullName evidence="1">Glycosyl transferases group 1</fullName>
    </submittedName>
    <submittedName>
        <fullName evidence="2">Putative glycosyltransferase</fullName>
    </submittedName>
</protein>
<organism evidence="2">
    <name type="scientific">Escherichia coli</name>
    <dbReference type="NCBI Taxonomy" id="562"/>
    <lineage>
        <taxon>Bacteria</taxon>
        <taxon>Pseudomonadati</taxon>
        <taxon>Pseudomonadota</taxon>
        <taxon>Gammaproteobacteria</taxon>
        <taxon>Enterobacterales</taxon>
        <taxon>Enterobacteriaceae</taxon>
        <taxon>Escherichia</taxon>
    </lineage>
</organism>
<dbReference type="AlphaFoldDB" id="A0A0A8J6S0"/>